<organism evidence="1 2">
    <name type="scientific">Romboutsia sedimentorum</name>
    <dbReference type="NCBI Taxonomy" id="1368474"/>
    <lineage>
        <taxon>Bacteria</taxon>
        <taxon>Bacillati</taxon>
        <taxon>Bacillota</taxon>
        <taxon>Clostridia</taxon>
        <taxon>Peptostreptococcales</taxon>
        <taxon>Peptostreptococcaceae</taxon>
        <taxon>Romboutsia</taxon>
    </lineage>
</organism>
<dbReference type="RefSeq" id="WP_284132798.1">
    <property type="nucleotide sequence ID" value="NZ_JASKYM010000004.1"/>
</dbReference>
<name>A0ABT7EEF5_9FIRM</name>
<protein>
    <recommendedName>
        <fullName evidence="3">DUF4183 domain-containing protein</fullName>
    </recommendedName>
</protein>
<gene>
    <name evidence="1" type="ORF">QOZ84_09885</name>
</gene>
<evidence type="ECO:0000313" key="1">
    <source>
        <dbReference type="EMBL" id="MDK2563860.1"/>
    </source>
</evidence>
<evidence type="ECO:0000313" key="2">
    <source>
        <dbReference type="Proteomes" id="UP001301012"/>
    </source>
</evidence>
<sequence length="199" mass="21951">MSNDKVPYSLGSDIDYSTKDLVPVCQLPVKTLQDQVFTLTRALLPSNMFDPTGHLYPDSVTAFGNLGFIEFLDVREEIAEETKLIDLCPLQQPIKSTAKIKKISIIVTIGYSVVLYNAYENHSTTNSDAILATQTNFITLKIDGFAYSSIDADISKYYDKNNYNLSFDLTATPDIYAPQTIPFVGVISSGSVTLSLINP</sequence>
<dbReference type="Proteomes" id="UP001301012">
    <property type="component" value="Unassembled WGS sequence"/>
</dbReference>
<proteinExistence type="predicted"/>
<keyword evidence="2" id="KW-1185">Reference proteome</keyword>
<accession>A0ABT7EEF5</accession>
<dbReference type="EMBL" id="JASKYM010000004">
    <property type="protein sequence ID" value="MDK2563860.1"/>
    <property type="molecule type" value="Genomic_DNA"/>
</dbReference>
<comment type="caution">
    <text evidence="1">The sequence shown here is derived from an EMBL/GenBank/DDBJ whole genome shotgun (WGS) entry which is preliminary data.</text>
</comment>
<evidence type="ECO:0008006" key="3">
    <source>
        <dbReference type="Google" id="ProtNLM"/>
    </source>
</evidence>
<reference evidence="1 2" key="1">
    <citation type="submission" date="2023-05" db="EMBL/GenBank/DDBJ databases">
        <title>Rombocin, a short stable natural nisin variant, displays selective antimicrobial activity against Listeria monocytogenes and employs dual mode of action to kill target bacterial strains.</title>
        <authorList>
            <person name="Wambui J."/>
            <person name="Stephan R."/>
            <person name="Kuipers O.P."/>
        </authorList>
    </citation>
    <scope>NUCLEOTIDE SEQUENCE [LARGE SCALE GENOMIC DNA]</scope>
    <source>
        <strain evidence="1 2">RC002</strain>
    </source>
</reference>